<dbReference type="InterPro" id="IPR024252">
    <property type="entry name" value="DUF2528"/>
</dbReference>
<evidence type="ECO:0000313" key="2">
    <source>
        <dbReference type="Proteomes" id="UP000664417"/>
    </source>
</evidence>
<organism evidence="1 2">
    <name type="scientific">Acanthopleuribacter pedis</name>
    <dbReference type="NCBI Taxonomy" id="442870"/>
    <lineage>
        <taxon>Bacteria</taxon>
        <taxon>Pseudomonadati</taxon>
        <taxon>Acidobacteriota</taxon>
        <taxon>Holophagae</taxon>
        <taxon>Acanthopleuribacterales</taxon>
        <taxon>Acanthopleuribacteraceae</taxon>
        <taxon>Acanthopleuribacter</taxon>
    </lineage>
</organism>
<accession>A0A8J7QIR3</accession>
<gene>
    <name evidence="1" type="ORF">J3U88_31995</name>
</gene>
<dbReference type="Proteomes" id="UP000664417">
    <property type="component" value="Unassembled WGS sequence"/>
</dbReference>
<sequence>MGQLKTGYKVTFNSMFDGWKAEYEIVDLNKAVIAAKKLKIGSKENLYSVDEDDNLMHRSGRDVIIAALNMVSQSVFTEAFPHDDDIEKALKGLSHQWYVNRGYPTLDGSSGIKLTKVRVPSFYYKEMEFKIS</sequence>
<protein>
    <submittedName>
        <fullName evidence="1">DUF2528 family protein</fullName>
    </submittedName>
</protein>
<evidence type="ECO:0000313" key="1">
    <source>
        <dbReference type="EMBL" id="MBO1323130.1"/>
    </source>
</evidence>
<keyword evidence="2" id="KW-1185">Reference proteome</keyword>
<comment type="caution">
    <text evidence="1">The sequence shown here is derived from an EMBL/GenBank/DDBJ whole genome shotgun (WGS) entry which is preliminary data.</text>
</comment>
<proteinExistence type="predicted"/>
<name>A0A8J7QIR3_9BACT</name>
<dbReference type="AlphaFoldDB" id="A0A8J7QIR3"/>
<dbReference type="EMBL" id="JAFREP010000050">
    <property type="protein sequence ID" value="MBO1323130.1"/>
    <property type="molecule type" value="Genomic_DNA"/>
</dbReference>
<dbReference type="RefSeq" id="WP_207863100.1">
    <property type="nucleotide sequence ID" value="NZ_JAFREP010000050.1"/>
</dbReference>
<dbReference type="Pfam" id="PF10800">
    <property type="entry name" value="DUF2528"/>
    <property type="match status" value="1"/>
</dbReference>
<reference evidence="1" key="1">
    <citation type="submission" date="2021-03" db="EMBL/GenBank/DDBJ databases">
        <authorList>
            <person name="Wang G."/>
        </authorList>
    </citation>
    <scope>NUCLEOTIDE SEQUENCE</scope>
    <source>
        <strain evidence="1">KCTC 12899</strain>
    </source>
</reference>